<dbReference type="Pfam" id="PF01047">
    <property type="entry name" value="MarR"/>
    <property type="match status" value="1"/>
</dbReference>
<dbReference type="PANTHER" id="PTHR33164:SF106">
    <property type="entry name" value="TRANSCRIPTIONAL REGULATORY PROTEIN"/>
    <property type="match status" value="1"/>
</dbReference>
<dbReference type="InterPro" id="IPR000835">
    <property type="entry name" value="HTH_MarR-typ"/>
</dbReference>
<comment type="caution">
    <text evidence="2">The sequence shown here is derived from an EMBL/GenBank/DDBJ whole genome shotgun (WGS) entry which is preliminary data.</text>
</comment>
<reference evidence="2" key="1">
    <citation type="submission" date="2021-03" db="EMBL/GenBank/DDBJ databases">
        <title>Whole genome shotgun sequence of Actinoplanes auranticolor NBRC 12245.</title>
        <authorList>
            <person name="Komaki H."/>
            <person name="Tamura T."/>
        </authorList>
    </citation>
    <scope>NUCLEOTIDE SEQUENCE</scope>
    <source>
        <strain evidence="2">NBRC 12245</strain>
    </source>
</reference>
<dbReference type="RefSeq" id="WP_212993961.1">
    <property type="nucleotide sequence ID" value="NZ_BAABEA010000026.1"/>
</dbReference>
<feature type="domain" description="HTH marR-type" evidence="1">
    <location>
        <begin position="6"/>
        <end position="142"/>
    </location>
</feature>
<dbReference type="Gene3D" id="1.10.10.10">
    <property type="entry name" value="Winged helix-like DNA-binding domain superfamily/Winged helix DNA-binding domain"/>
    <property type="match status" value="1"/>
</dbReference>
<evidence type="ECO:0000313" key="2">
    <source>
        <dbReference type="EMBL" id="GIM78573.1"/>
    </source>
</evidence>
<dbReference type="InterPro" id="IPR039422">
    <property type="entry name" value="MarR/SlyA-like"/>
</dbReference>
<dbReference type="Proteomes" id="UP000681340">
    <property type="component" value="Unassembled WGS sequence"/>
</dbReference>
<gene>
    <name evidence="2" type="ORF">Aau02nite_81550</name>
</gene>
<dbReference type="InterPro" id="IPR036388">
    <property type="entry name" value="WH-like_DNA-bd_sf"/>
</dbReference>
<dbReference type="EMBL" id="BOQL01000075">
    <property type="protein sequence ID" value="GIM78573.1"/>
    <property type="molecule type" value="Genomic_DNA"/>
</dbReference>
<dbReference type="AlphaFoldDB" id="A0A919SWZ1"/>
<dbReference type="InterPro" id="IPR036390">
    <property type="entry name" value="WH_DNA-bd_sf"/>
</dbReference>
<dbReference type="GO" id="GO:0006950">
    <property type="term" value="P:response to stress"/>
    <property type="evidence" value="ECO:0007669"/>
    <property type="project" value="TreeGrafter"/>
</dbReference>
<proteinExistence type="predicted"/>
<organism evidence="2 3">
    <name type="scientific">Actinoplanes auranticolor</name>
    <dbReference type="NCBI Taxonomy" id="47988"/>
    <lineage>
        <taxon>Bacteria</taxon>
        <taxon>Bacillati</taxon>
        <taxon>Actinomycetota</taxon>
        <taxon>Actinomycetes</taxon>
        <taxon>Micromonosporales</taxon>
        <taxon>Micromonosporaceae</taxon>
        <taxon>Actinoplanes</taxon>
    </lineage>
</organism>
<evidence type="ECO:0000313" key="3">
    <source>
        <dbReference type="Proteomes" id="UP000681340"/>
    </source>
</evidence>
<name>A0A919SWZ1_9ACTN</name>
<dbReference type="SUPFAM" id="SSF46785">
    <property type="entry name" value="Winged helix' DNA-binding domain"/>
    <property type="match status" value="1"/>
</dbReference>
<dbReference type="PANTHER" id="PTHR33164">
    <property type="entry name" value="TRANSCRIPTIONAL REGULATOR, MARR FAMILY"/>
    <property type="match status" value="1"/>
</dbReference>
<sequence>MSKQLSADLRDEAVRAAAAFGNAADVVDEAAAATLGVNRTDLRILGLIHTAGAMSATALAGAAKLSPAATTTAIHRLGAAGYLTRTVDDSDRRRAVVALTPDAEKLLDRVYGPVERAGHRILAAYSPDELALITGFLRRGIDMQLAEADRIRTMTT</sequence>
<evidence type="ECO:0000259" key="1">
    <source>
        <dbReference type="PROSITE" id="PS50995"/>
    </source>
</evidence>
<dbReference type="GO" id="GO:0003700">
    <property type="term" value="F:DNA-binding transcription factor activity"/>
    <property type="evidence" value="ECO:0007669"/>
    <property type="project" value="InterPro"/>
</dbReference>
<dbReference type="SMART" id="SM00347">
    <property type="entry name" value="HTH_MARR"/>
    <property type="match status" value="1"/>
</dbReference>
<accession>A0A919SWZ1</accession>
<keyword evidence="3" id="KW-1185">Reference proteome</keyword>
<protein>
    <recommendedName>
        <fullName evidence="1">HTH marR-type domain-containing protein</fullName>
    </recommendedName>
</protein>
<dbReference type="PROSITE" id="PS50995">
    <property type="entry name" value="HTH_MARR_2"/>
    <property type="match status" value="1"/>
</dbReference>